<comment type="caution">
    <text evidence="2">The sequence shown here is derived from an EMBL/GenBank/DDBJ whole genome shotgun (WGS) entry which is preliminary data.</text>
</comment>
<dbReference type="Gene3D" id="3.40.50.300">
    <property type="entry name" value="P-loop containing nucleotide triphosphate hydrolases"/>
    <property type="match status" value="1"/>
</dbReference>
<dbReference type="OrthoDB" id="9804758at2"/>
<feature type="domain" description="Molybdopterin-guanine dinucleotide biosynthesis protein B (MobB)" evidence="1">
    <location>
        <begin position="10"/>
        <end position="142"/>
    </location>
</feature>
<reference evidence="2 3" key="1">
    <citation type="journal article" date="2015" name="Genome Announc.">
        <title>Draft Genome Sequence of Burkholderia sp. Strain PML1(12), an Ectomycorrhizosphere-Inhabiting Bacterium with Effective Mineral-Weathering Ability.</title>
        <authorList>
            <person name="Uroz S."/>
            <person name="Oger P."/>
        </authorList>
    </citation>
    <scope>NUCLEOTIDE SEQUENCE [LARGE SCALE GENOMIC DNA]</scope>
    <source>
        <strain evidence="3">PML1(12)</strain>
    </source>
</reference>
<dbReference type="AlphaFoldDB" id="A0A0J1G1Q3"/>
<dbReference type="EMBL" id="AEJF01000077">
    <property type="protein sequence ID" value="KLU26098.1"/>
    <property type="molecule type" value="Genomic_DNA"/>
</dbReference>
<dbReference type="PANTHER" id="PTHR40072">
    <property type="entry name" value="MOLYBDOPTERIN-GUANINE DINUCLEOTIDE BIOSYNTHESIS ADAPTER PROTEIN-RELATED"/>
    <property type="match status" value="1"/>
</dbReference>
<evidence type="ECO:0000313" key="3">
    <source>
        <dbReference type="Proteomes" id="UP000035963"/>
    </source>
</evidence>
<protein>
    <submittedName>
        <fullName evidence="2">Molybdopterin-guanine dinucleotide biosynthesis protein B</fullName>
    </submittedName>
</protein>
<dbReference type="RefSeq" id="WP_047846743.1">
    <property type="nucleotide sequence ID" value="NZ_AEJF01000077.1"/>
</dbReference>
<dbReference type="InterPro" id="IPR004435">
    <property type="entry name" value="MobB_dom"/>
</dbReference>
<gene>
    <name evidence="2" type="ORF">EOS_11390</name>
</gene>
<dbReference type="NCBIfam" id="TIGR00176">
    <property type="entry name" value="mobB"/>
    <property type="match status" value="1"/>
</dbReference>
<accession>A0A0J1G1Q3</accession>
<evidence type="ECO:0000259" key="1">
    <source>
        <dbReference type="Pfam" id="PF03205"/>
    </source>
</evidence>
<name>A0A0J1G1Q3_9BURK</name>
<dbReference type="PANTHER" id="PTHR40072:SF1">
    <property type="entry name" value="MOLYBDOPTERIN-GUANINE DINUCLEOTIDE BIOSYNTHESIS ADAPTER PROTEIN"/>
    <property type="match status" value="1"/>
</dbReference>
<dbReference type="InterPro" id="IPR027417">
    <property type="entry name" value="P-loop_NTPase"/>
</dbReference>
<dbReference type="Proteomes" id="UP000035963">
    <property type="component" value="Unassembled WGS sequence"/>
</dbReference>
<sequence length="184" mass="19822">MTEAAAKLRIFGICGRSGQGKTTLIEALLPWFHARGWVVNVVKHSHHSIDLEPPGKDSARYRAAGAGEVLIASPYRYAIVRELHDAPEPPLADLVARLTPSDLTLVEGFTREVLPRIEVVRPGVGKDPLYRTDTAILAIATDDAPGLHDVPAIPLLPLANIDCIGEFICKAVGLSLLNADKPDI</sequence>
<dbReference type="CDD" id="cd03116">
    <property type="entry name" value="MobB"/>
    <property type="match status" value="1"/>
</dbReference>
<dbReference type="SUPFAM" id="SSF52540">
    <property type="entry name" value="P-loop containing nucleoside triphosphate hydrolases"/>
    <property type="match status" value="1"/>
</dbReference>
<dbReference type="Pfam" id="PF03205">
    <property type="entry name" value="MobB"/>
    <property type="match status" value="1"/>
</dbReference>
<evidence type="ECO:0000313" key="2">
    <source>
        <dbReference type="EMBL" id="KLU26098.1"/>
    </source>
</evidence>
<dbReference type="InterPro" id="IPR052539">
    <property type="entry name" value="MGD_biosynthesis_adapter"/>
</dbReference>
<keyword evidence="3" id="KW-1185">Reference proteome</keyword>
<organism evidence="2 3">
    <name type="scientific">Caballeronia mineralivorans PML1(12)</name>
    <dbReference type="NCBI Taxonomy" id="908627"/>
    <lineage>
        <taxon>Bacteria</taxon>
        <taxon>Pseudomonadati</taxon>
        <taxon>Pseudomonadota</taxon>
        <taxon>Betaproteobacteria</taxon>
        <taxon>Burkholderiales</taxon>
        <taxon>Burkholderiaceae</taxon>
        <taxon>Caballeronia</taxon>
    </lineage>
</organism>
<dbReference type="GO" id="GO:0005525">
    <property type="term" value="F:GTP binding"/>
    <property type="evidence" value="ECO:0007669"/>
    <property type="project" value="InterPro"/>
</dbReference>
<proteinExistence type="predicted"/>
<dbReference type="GO" id="GO:0006777">
    <property type="term" value="P:Mo-molybdopterin cofactor biosynthetic process"/>
    <property type="evidence" value="ECO:0007669"/>
    <property type="project" value="InterPro"/>
</dbReference>
<dbReference type="PATRIC" id="fig|908627.4.peg.2529"/>